<reference evidence="3 4" key="1">
    <citation type="submission" date="2015-01" db="EMBL/GenBank/DDBJ databases">
        <title>Vibrio sp. C5 JCM 19232 whole genome shotgun sequence.</title>
        <authorList>
            <person name="Sawabe T."/>
            <person name="Meirelles P."/>
            <person name="Feng G."/>
            <person name="Sayaka M."/>
            <person name="Hattori M."/>
            <person name="Ohkuma M."/>
        </authorList>
    </citation>
    <scope>NUCLEOTIDE SEQUENCE [LARGE SCALE GENOMIC DNA]</scope>
    <source>
        <strain evidence="3 4">JCM19232</strain>
    </source>
</reference>
<proteinExistence type="predicted"/>
<evidence type="ECO:0000256" key="2">
    <source>
        <dbReference type="SAM" id="Phobius"/>
    </source>
</evidence>
<dbReference type="AlphaFoldDB" id="A0A0B8PE89"/>
<name>A0A0B8PE89_9VIBR</name>
<keyword evidence="1" id="KW-0175">Coiled coil</keyword>
<keyword evidence="2" id="KW-0812">Transmembrane</keyword>
<protein>
    <submittedName>
        <fullName evidence="3">Uncharacterized protein</fullName>
    </submittedName>
</protein>
<comment type="caution">
    <text evidence="3">The sequence shown here is derived from an EMBL/GenBank/DDBJ whole genome shotgun (WGS) entry which is preliminary data.</text>
</comment>
<evidence type="ECO:0000256" key="1">
    <source>
        <dbReference type="SAM" id="Coils"/>
    </source>
</evidence>
<accession>A0A0B8PE89</accession>
<keyword evidence="2" id="KW-1133">Transmembrane helix</keyword>
<sequence>MYRGCLMLTASLNVADSYTHQLLDQSIDQGVIAFASVRAIHAVIALLEGTEISVPFLTVSIGEVLSPATEILQSTSTVLTTALASLGLQKILLEMFSTKVFNAIVLISGIGFLCTLWLKLSPALSKFIRSAFGIICLSRFIIVLALLLNGVVDSLFLNQQADQLTQQTDFIKQDIQQINQKLIETPPPEDDGLWGQASRAWNSLSSGFEQTKEQWEQDFDRLQDKIEDLIENLLTLIALFTLKTILIPIGFLLLLKKLMWRVVSL</sequence>
<feature type="transmembrane region" description="Helical" evidence="2">
    <location>
        <begin position="233"/>
        <end position="255"/>
    </location>
</feature>
<feature type="transmembrane region" description="Helical" evidence="2">
    <location>
        <begin position="130"/>
        <end position="148"/>
    </location>
</feature>
<dbReference type="Proteomes" id="UP000031670">
    <property type="component" value="Unassembled WGS sequence"/>
</dbReference>
<evidence type="ECO:0000313" key="3">
    <source>
        <dbReference type="EMBL" id="GAM61408.1"/>
    </source>
</evidence>
<reference evidence="3 4" key="2">
    <citation type="submission" date="2015-01" db="EMBL/GenBank/DDBJ databases">
        <authorList>
            <consortium name="NBRP consortium"/>
            <person name="Sawabe T."/>
            <person name="Meirelles P."/>
            <person name="Feng G."/>
            <person name="Sayaka M."/>
            <person name="Hattori M."/>
            <person name="Ohkuma M."/>
        </authorList>
    </citation>
    <scope>NUCLEOTIDE SEQUENCE [LARGE SCALE GENOMIC DNA]</scope>
    <source>
        <strain evidence="3 4">JCM19232</strain>
    </source>
</reference>
<dbReference type="EMBL" id="BBSA01000003">
    <property type="protein sequence ID" value="GAM61408.1"/>
    <property type="molecule type" value="Genomic_DNA"/>
</dbReference>
<feature type="transmembrane region" description="Helical" evidence="2">
    <location>
        <begin position="100"/>
        <end position="118"/>
    </location>
</feature>
<evidence type="ECO:0000313" key="4">
    <source>
        <dbReference type="Proteomes" id="UP000031670"/>
    </source>
</evidence>
<keyword evidence="2" id="KW-0472">Membrane</keyword>
<feature type="coiled-coil region" evidence="1">
    <location>
        <begin position="205"/>
        <end position="239"/>
    </location>
</feature>
<gene>
    <name evidence="3" type="ORF">JCM19232_5709</name>
</gene>
<organism evidence="3 4">
    <name type="scientific">Vibrio ishigakensis</name>
    <dbReference type="NCBI Taxonomy" id="1481914"/>
    <lineage>
        <taxon>Bacteria</taxon>
        <taxon>Pseudomonadati</taxon>
        <taxon>Pseudomonadota</taxon>
        <taxon>Gammaproteobacteria</taxon>
        <taxon>Vibrionales</taxon>
        <taxon>Vibrionaceae</taxon>
        <taxon>Vibrio</taxon>
    </lineage>
</organism>